<reference evidence="2" key="1">
    <citation type="submission" date="2021-01" db="EMBL/GenBank/DDBJ databases">
        <authorList>
            <consortium name="Genoscope - CEA"/>
            <person name="William W."/>
        </authorList>
    </citation>
    <scope>NUCLEOTIDE SEQUENCE</scope>
</reference>
<proteinExistence type="predicted"/>
<keyword evidence="1" id="KW-0812">Transmembrane</keyword>
<comment type="caution">
    <text evidence="2">The sequence shown here is derived from an EMBL/GenBank/DDBJ whole genome shotgun (WGS) entry which is preliminary data.</text>
</comment>
<accession>A0A8S1L0K4</accession>
<protein>
    <recommendedName>
        <fullName evidence="4">Transmembrane protein</fullName>
    </recommendedName>
</protein>
<keyword evidence="1" id="KW-1133">Transmembrane helix</keyword>
<dbReference type="EMBL" id="CAJJDN010000010">
    <property type="protein sequence ID" value="CAD8056424.1"/>
    <property type="molecule type" value="Genomic_DNA"/>
</dbReference>
<dbReference type="AlphaFoldDB" id="A0A8S1L0K4"/>
<feature type="transmembrane region" description="Helical" evidence="1">
    <location>
        <begin position="439"/>
        <end position="461"/>
    </location>
</feature>
<gene>
    <name evidence="2" type="ORF">PSON_ATCC_30995.1.T0100231</name>
</gene>
<organism evidence="2 3">
    <name type="scientific">Paramecium sonneborni</name>
    <dbReference type="NCBI Taxonomy" id="65129"/>
    <lineage>
        <taxon>Eukaryota</taxon>
        <taxon>Sar</taxon>
        <taxon>Alveolata</taxon>
        <taxon>Ciliophora</taxon>
        <taxon>Intramacronucleata</taxon>
        <taxon>Oligohymenophorea</taxon>
        <taxon>Peniculida</taxon>
        <taxon>Parameciidae</taxon>
        <taxon>Paramecium</taxon>
    </lineage>
</organism>
<keyword evidence="1" id="KW-0472">Membrane</keyword>
<feature type="transmembrane region" description="Helical" evidence="1">
    <location>
        <begin position="327"/>
        <end position="348"/>
    </location>
</feature>
<keyword evidence="3" id="KW-1185">Reference proteome</keyword>
<feature type="transmembrane region" description="Helical" evidence="1">
    <location>
        <begin position="504"/>
        <end position="523"/>
    </location>
</feature>
<dbReference type="Proteomes" id="UP000692954">
    <property type="component" value="Unassembled WGS sequence"/>
</dbReference>
<feature type="transmembrane region" description="Helical" evidence="1">
    <location>
        <begin position="295"/>
        <end position="315"/>
    </location>
</feature>
<sequence>MSLFSKRVYRAIKTILVSPQGEILTLIIRIISILILLYLDTLNDLSNNIQYQIISQDSQILSLEMLNKKLISHQYYKDKFLNASLHVLKENFWDLFVDPNEFEVLLSGFRLIQYQISYSVDCQYDVQKIETDFEEQQKFINSLSSNCNPANSDALSFLQPQQFMQNNTQLCLYSTECFEFQLKNIFKNTYEGILQRYAENQIKTKQFGTYPNKAFIADIKFNNREEMEQMFDKLILNDWITNNTIALAIQFNRINKFNNVIYQNNFVQQFFETSEQTFEYSINQINTNSMNSQTWYSFSIILIVFNFFFIMKIIFEGSIDPRATQLLVFLVSILESAFSVLCTLESAVLQSDIQEALNDQNCLLNKNVYYWNKGFPMLSTCHNYILLDATYQIQQIRLIFMAFVLLFIPFNVFWIFSYLKGTELIVKFINLIYRTTTHFFKMFFIRAAQYITWSLAFYIAFRKNFETYDSYASSLYCMIIWSIPNKENEWERGAMNTGQITNALLIVLFMVCRIYVILMVLSFTSISIQSASDFEFDTRSPLAIQNLENIHQNIKKLDKFQKNYLSDHEQNKLENGKLVAWLNLNIKDLIQYQQIIQECIQKQVKLQQFQNISDLSQFVSFLFQIKPQLLFKSQVYFRIILDLEPLDQSQQNQPLYLRREERQNEYINLVRFFQRLKDKGSRVPLLLNYSQKNRPADNIIITFFKIYPYIHLNSGNYDLFKEFILSKEVRQWQKRVYIRDEENQDFDEEESDANQIN</sequence>
<evidence type="ECO:0008006" key="4">
    <source>
        <dbReference type="Google" id="ProtNLM"/>
    </source>
</evidence>
<dbReference type="OrthoDB" id="295105at2759"/>
<name>A0A8S1L0K4_9CILI</name>
<evidence type="ECO:0000313" key="2">
    <source>
        <dbReference type="EMBL" id="CAD8056424.1"/>
    </source>
</evidence>
<evidence type="ECO:0000313" key="3">
    <source>
        <dbReference type="Proteomes" id="UP000692954"/>
    </source>
</evidence>
<evidence type="ECO:0000256" key="1">
    <source>
        <dbReference type="SAM" id="Phobius"/>
    </source>
</evidence>
<feature type="transmembrane region" description="Helical" evidence="1">
    <location>
        <begin position="398"/>
        <end position="419"/>
    </location>
</feature>